<proteinExistence type="predicted"/>
<protein>
    <submittedName>
        <fullName evidence="2">Uncharacterized protein</fullName>
    </submittedName>
</protein>
<comment type="caution">
    <text evidence="2">The sequence shown here is derived from an EMBL/GenBank/DDBJ whole genome shotgun (WGS) entry which is preliminary data.</text>
</comment>
<evidence type="ECO:0000256" key="1">
    <source>
        <dbReference type="SAM" id="MobiDB-lite"/>
    </source>
</evidence>
<feature type="compositionally biased region" description="Basic and acidic residues" evidence="1">
    <location>
        <begin position="1"/>
        <end position="15"/>
    </location>
</feature>
<name>A0A7J6MNJ6_PEROL</name>
<feature type="region of interest" description="Disordered" evidence="1">
    <location>
        <begin position="37"/>
        <end position="56"/>
    </location>
</feature>
<evidence type="ECO:0000313" key="2">
    <source>
        <dbReference type="EMBL" id="KAF4672541.1"/>
    </source>
</evidence>
<feature type="region of interest" description="Disordered" evidence="1">
    <location>
        <begin position="326"/>
        <end position="351"/>
    </location>
</feature>
<reference evidence="2 3" key="1">
    <citation type="submission" date="2020-04" db="EMBL/GenBank/DDBJ databases">
        <title>Perkinsus olseni comparative genomics.</title>
        <authorList>
            <person name="Bogema D.R."/>
        </authorList>
    </citation>
    <scope>NUCLEOTIDE SEQUENCE [LARGE SCALE GENOMIC DNA]</scope>
    <source>
        <strain evidence="2">ATCC PRA-31</strain>
    </source>
</reference>
<evidence type="ECO:0000313" key="3">
    <source>
        <dbReference type="Proteomes" id="UP000572268"/>
    </source>
</evidence>
<dbReference type="Proteomes" id="UP000572268">
    <property type="component" value="Unassembled WGS sequence"/>
</dbReference>
<organism evidence="2 3">
    <name type="scientific">Perkinsus olseni</name>
    <name type="common">Perkinsus atlanticus</name>
    <dbReference type="NCBI Taxonomy" id="32597"/>
    <lineage>
        <taxon>Eukaryota</taxon>
        <taxon>Sar</taxon>
        <taxon>Alveolata</taxon>
        <taxon>Perkinsozoa</taxon>
        <taxon>Perkinsea</taxon>
        <taxon>Perkinsida</taxon>
        <taxon>Perkinsidae</taxon>
        <taxon>Perkinsus</taxon>
    </lineage>
</organism>
<dbReference type="AlphaFoldDB" id="A0A7J6MNJ6"/>
<feature type="region of interest" description="Disordered" evidence="1">
    <location>
        <begin position="91"/>
        <end position="110"/>
    </location>
</feature>
<dbReference type="EMBL" id="JABANN010000074">
    <property type="protein sequence ID" value="KAF4672541.1"/>
    <property type="molecule type" value="Genomic_DNA"/>
</dbReference>
<gene>
    <name evidence="2" type="ORF">FOL46_008834</name>
</gene>
<feature type="region of interest" description="Disordered" evidence="1">
    <location>
        <begin position="542"/>
        <end position="562"/>
    </location>
</feature>
<feature type="region of interest" description="Disordered" evidence="1">
    <location>
        <begin position="1"/>
        <end position="32"/>
    </location>
</feature>
<accession>A0A7J6MNJ6</accession>
<sequence length="836" mass="94582">MRSPDDKETSPKKDAPSAGHGRTASLNSASEDLQAKLSKVRYRAEQEGQVWTNSPRDRYADSAFDDKILDERGDGRRRFWLVCGIQQCPGPPQLRSSTGKETAHRGKAARRPRPVPILDQVGVFFSDDSTIAHRCPSCTFTRCIVCWLEDLLAAVRRGPHDTYNFAPAPREASNGKASAVPTEASESIIEQRLSDLEEECRGRVLQLGRERDKLHAQLMHRDGEVAKWKQVSADWRQHAKNAEETAVIDRSKTSQLQAQLDVVSRELYEYRQQAEAQISNNVRMGHRFLHKEAAEAVILQSKIVDQAVELAAMKAMNDELSCHMEVRDQQQLASSSSPSSTPPPVHHRVPHASYFSGTTVSKGLKRLWTDLIGADTNFTSSSSSRQREAARSPPPPARYAFCNMCNEVLELLDDPTVFGHNAAELRPVLMYQLNALVGFGPDSPPDSDGATTTHNFDLDQYESALSNALAMLNKARASLEHQEAVHARVLAVQCEARSRAEQKADRIVQEYEEEFKRWKETVLQQVRRECARYRERLQGNRQQKRQSVIGASPGDAEGSAEETLVENEGDLDFLFDELDWTADQKQIDSIAGKRWASSDTSLGGAPPVIFDTIGRSCEKLYSPPGKEHFLGVYLDRSVLIFKWRKSKNYEFDFWVKRQEDAQGLTVKRHEEAASVKGASKEMVYYSSIGAWSKLYSPPADGHFMRVLLDGTNLIFEWEVPREIQFRFWLRKDGKAGIRAVLIRRRKSQAVKGSSEEIKNAFAAVNPFAHLVDGILRKFDRPRKKETCEDLINHIESSAPDEYKHAGSKWIGEFLEDKMDEFVEKARGWNERRTRMH</sequence>